<dbReference type="AlphaFoldDB" id="A0AAU8D065"/>
<evidence type="ECO:0000256" key="2">
    <source>
        <dbReference type="ARBA" id="ARBA00022963"/>
    </source>
</evidence>
<evidence type="ECO:0000256" key="3">
    <source>
        <dbReference type="ARBA" id="ARBA00023098"/>
    </source>
</evidence>
<dbReference type="GO" id="GO:0004620">
    <property type="term" value="F:phospholipase activity"/>
    <property type="evidence" value="ECO:0007669"/>
    <property type="project" value="TreeGrafter"/>
</dbReference>
<dbReference type="Gene3D" id="3.40.1090.10">
    <property type="entry name" value="Cytosolic phospholipase A2 catalytic domain"/>
    <property type="match status" value="1"/>
</dbReference>
<proteinExistence type="predicted"/>
<geneLocation type="plasmid" evidence="6">
    <name>pMk2240B</name>
</geneLocation>
<sequence length="434" mass="47986">MICLGRDFEALASTPFSREFEIKYGWILILPKAGGISALHSYTFQKHLVIRTSKEFLLNLLQRLQSAGPKRILALDGGGIRGALTLGYLKRIEDILRKSHGRRDLVLADYFDLIGGTSTGAIIAAALATGMSAHEVEAIYLDFGGEVFNDRQDSLGLPRLGLLRGRYNAEPLRRKLKEYFGDRTLGDSSIRTGLCIVTKRADTNSTWPLLNHPEGRYYEKNRPILLRRAVRASTAAPTYFDPEKLNIGGGVRGAFVDGGVSLHNNPALLLFLIATLKGFPFRWPTGEGKLLLVSVGTGYWNEASSFDRVMNARLWNWASSVPSMLMDDATWLNQLLLQYLAASPTATAIDSEVGSLGDDLLGDQPALTYLRYNALLEEGALRELGLGELALRAEQLRDMSRAESRHDLNLIGTKAANRMVDDVHFSPKFDVRCS</sequence>
<dbReference type="SUPFAM" id="SSF52151">
    <property type="entry name" value="FabD/lysophospholipase-like"/>
    <property type="match status" value="1"/>
</dbReference>
<evidence type="ECO:0000313" key="6">
    <source>
        <dbReference type="EMBL" id="XCG52031.1"/>
    </source>
</evidence>
<dbReference type="PROSITE" id="PS51635">
    <property type="entry name" value="PNPLA"/>
    <property type="match status" value="1"/>
</dbReference>
<feature type="active site" description="Proton acceptor" evidence="4">
    <location>
        <position position="257"/>
    </location>
</feature>
<dbReference type="InterPro" id="IPR016035">
    <property type="entry name" value="Acyl_Trfase/lysoPLipase"/>
</dbReference>
<dbReference type="InterPro" id="IPR002641">
    <property type="entry name" value="PNPLA_dom"/>
</dbReference>
<reference evidence="6" key="1">
    <citation type="submission" date="2024-06" db="EMBL/GenBank/DDBJ databases">
        <title>Mesorhizobium karijinii sp. nov., a symbiont of the iconic Swainsona formosa from arid Australia.</title>
        <authorList>
            <person name="Hill Y.J."/>
            <person name="Watkin E.L.J."/>
            <person name="O'Hara G.W."/>
            <person name="Terpolilli J."/>
            <person name="Tye M.L."/>
            <person name="Kohlmeier M.G."/>
        </authorList>
    </citation>
    <scope>NUCLEOTIDE SEQUENCE</scope>
    <source>
        <strain evidence="6">WSM2240</strain>
        <plasmid evidence="6">pMk2240B</plasmid>
    </source>
</reference>
<dbReference type="GO" id="GO:0016042">
    <property type="term" value="P:lipid catabolic process"/>
    <property type="evidence" value="ECO:0007669"/>
    <property type="project" value="UniProtKB-UniRule"/>
</dbReference>
<evidence type="ECO:0000256" key="4">
    <source>
        <dbReference type="PROSITE-ProRule" id="PRU01161"/>
    </source>
</evidence>
<dbReference type="Pfam" id="PF01734">
    <property type="entry name" value="Patatin"/>
    <property type="match status" value="1"/>
</dbReference>
<keyword evidence="2 4" id="KW-0442">Lipid degradation</keyword>
<feature type="domain" description="PNPLA" evidence="5">
    <location>
        <begin position="73"/>
        <end position="271"/>
    </location>
</feature>
<feature type="short sequence motif" description="DGA/G" evidence="4">
    <location>
        <begin position="257"/>
        <end position="259"/>
    </location>
</feature>
<gene>
    <name evidence="6" type="ORF">ABVK50_29085</name>
</gene>
<accession>A0AAU8D065</accession>
<dbReference type="GO" id="GO:0016020">
    <property type="term" value="C:membrane"/>
    <property type="evidence" value="ECO:0007669"/>
    <property type="project" value="TreeGrafter"/>
</dbReference>
<name>A0AAU8D065_9HYPH</name>
<feature type="active site" description="Nucleophile" evidence="4">
    <location>
        <position position="118"/>
    </location>
</feature>
<dbReference type="PANTHER" id="PTHR24185:SF1">
    <property type="entry name" value="CALCIUM-INDEPENDENT PHOSPHOLIPASE A2-GAMMA"/>
    <property type="match status" value="1"/>
</dbReference>
<protein>
    <submittedName>
        <fullName evidence="6">Patatin-like phospholipase family protein</fullName>
    </submittedName>
</protein>
<evidence type="ECO:0000259" key="5">
    <source>
        <dbReference type="PROSITE" id="PS51635"/>
    </source>
</evidence>
<dbReference type="GO" id="GO:0006631">
    <property type="term" value="P:fatty acid metabolic process"/>
    <property type="evidence" value="ECO:0007669"/>
    <property type="project" value="TreeGrafter"/>
</dbReference>
<evidence type="ECO:0000256" key="1">
    <source>
        <dbReference type="ARBA" id="ARBA00022801"/>
    </source>
</evidence>
<feature type="short sequence motif" description="GXSXG" evidence="4">
    <location>
        <begin position="116"/>
        <end position="120"/>
    </location>
</feature>
<organism evidence="6">
    <name type="scientific">Mesorhizobium sp. WSM2240</name>
    <dbReference type="NCBI Taxonomy" id="3228851"/>
    <lineage>
        <taxon>Bacteria</taxon>
        <taxon>Pseudomonadati</taxon>
        <taxon>Pseudomonadota</taxon>
        <taxon>Alphaproteobacteria</taxon>
        <taxon>Hyphomicrobiales</taxon>
        <taxon>Phyllobacteriaceae</taxon>
        <taxon>Mesorhizobium</taxon>
    </lineage>
</organism>
<dbReference type="RefSeq" id="WP_353646184.1">
    <property type="nucleotide sequence ID" value="NZ_CP159255.1"/>
</dbReference>
<dbReference type="EMBL" id="CP159255">
    <property type="protein sequence ID" value="XCG52031.1"/>
    <property type="molecule type" value="Genomic_DNA"/>
</dbReference>
<keyword evidence="6" id="KW-0614">Plasmid</keyword>
<dbReference type="PANTHER" id="PTHR24185">
    <property type="entry name" value="CALCIUM-INDEPENDENT PHOSPHOLIPASE A2-GAMMA"/>
    <property type="match status" value="1"/>
</dbReference>
<feature type="short sequence motif" description="GXGXXG" evidence="4">
    <location>
        <begin position="77"/>
        <end position="82"/>
    </location>
</feature>
<keyword evidence="3 4" id="KW-0443">Lipid metabolism</keyword>
<keyword evidence="1 4" id="KW-0378">Hydrolase</keyword>